<keyword evidence="4" id="KW-1185">Reference proteome</keyword>
<organism evidence="3 4">
    <name type="scientific">Paramuricea clavata</name>
    <name type="common">Red gorgonian</name>
    <name type="synonym">Violescent sea-whip</name>
    <dbReference type="NCBI Taxonomy" id="317549"/>
    <lineage>
        <taxon>Eukaryota</taxon>
        <taxon>Metazoa</taxon>
        <taxon>Cnidaria</taxon>
        <taxon>Anthozoa</taxon>
        <taxon>Octocorallia</taxon>
        <taxon>Malacalcyonacea</taxon>
        <taxon>Plexauridae</taxon>
        <taxon>Paramuricea</taxon>
    </lineage>
</organism>
<feature type="region of interest" description="Disordered" evidence="2">
    <location>
        <begin position="363"/>
        <end position="391"/>
    </location>
</feature>
<feature type="coiled-coil region" evidence="1">
    <location>
        <begin position="132"/>
        <end position="201"/>
    </location>
</feature>
<evidence type="ECO:0000256" key="2">
    <source>
        <dbReference type="SAM" id="MobiDB-lite"/>
    </source>
</evidence>
<dbReference type="Gene3D" id="3.40.50.12690">
    <property type="match status" value="1"/>
</dbReference>
<comment type="caution">
    <text evidence="3">The sequence shown here is derived from an EMBL/GenBank/DDBJ whole genome shotgun (WGS) entry which is preliminary data.</text>
</comment>
<feature type="compositionally biased region" description="Polar residues" evidence="2">
    <location>
        <begin position="72"/>
        <end position="92"/>
    </location>
</feature>
<dbReference type="AlphaFoldDB" id="A0A7D9ECY6"/>
<sequence length="391" mass="43843">MFVKSDLGIDGQWKSTGGEVKKFTSKSFTLKWHGKTKQKLVVIQDDENESLQEKLVKSATLGNFKGHDVGQRSENIGNKNTLEGVQKSTSLSNDDKDKDKNKAENQTVAVNFPTEVPLAENDLKFTNSVCCCREVVSQLKRIEGDIQQLKNRTDSYEGKENSRPCKFNTCESEKANLRNNLEEANNIIKDLRAKVEYLEHEKKTKSSDRKQQADIIPSSSHMLNIENRFLTLSDTLDNESQTESTVPHNLSKRYETKPVNNQEESTGEHQNKQQNLKTREIGSDIIVIGDSIIKNIQPRKLSRKKVHKYTFPGKTAEEIEKEINFDSLKAIPSHVIVHAGTNNLPLESASECAQKIEKLAAKTRAPAPAEGNNIGLNVSDSTLLGDNEPNR</sequence>
<dbReference type="SUPFAM" id="SSF52266">
    <property type="entry name" value="SGNH hydrolase"/>
    <property type="match status" value="1"/>
</dbReference>
<proteinExistence type="predicted"/>
<feature type="compositionally biased region" description="Polar residues" evidence="2">
    <location>
        <begin position="374"/>
        <end position="384"/>
    </location>
</feature>
<evidence type="ECO:0000313" key="4">
    <source>
        <dbReference type="Proteomes" id="UP001152795"/>
    </source>
</evidence>
<feature type="compositionally biased region" description="Polar residues" evidence="2">
    <location>
        <begin position="234"/>
        <end position="248"/>
    </location>
</feature>
<dbReference type="EMBL" id="CACRXK020004868">
    <property type="protein sequence ID" value="CAB4004318.1"/>
    <property type="molecule type" value="Genomic_DNA"/>
</dbReference>
<feature type="compositionally biased region" description="Basic and acidic residues" evidence="2">
    <location>
        <begin position="93"/>
        <end position="103"/>
    </location>
</feature>
<feature type="region of interest" description="Disordered" evidence="2">
    <location>
        <begin position="234"/>
        <end position="276"/>
    </location>
</feature>
<feature type="compositionally biased region" description="Basic and acidic residues" evidence="2">
    <location>
        <begin position="266"/>
        <end position="276"/>
    </location>
</feature>
<protein>
    <submittedName>
        <fullName evidence="3">Uncharacterized protein</fullName>
    </submittedName>
</protein>
<feature type="region of interest" description="Disordered" evidence="2">
    <location>
        <begin position="66"/>
        <end position="105"/>
    </location>
</feature>
<evidence type="ECO:0000256" key="1">
    <source>
        <dbReference type="SAM" id="Coils"/>
    </source>
</evidence>
<gene>
    <name evidence="3" type="ORF">PACLA_8A056114</name>
</gene>
<reference evidence="3" key="1">
    <citation type="submission" date="2020-04" db="EMBL/GenBank/DDBJ databases">
        <authorList>
            <person name="Alioto T."/>
            <person name="Alioto T."/>
            <person name="Gomez Garrido J."/>
        </authorList>
    </citation>
    <scope>NUCLEOTIDE SEQUENCE</scope>
    <source>
        <strain evidence="3">A484AB</strain>
    </source>
</reference>
<dbReference type="OrthoDB" id="6003429at2759"/>
<name>A0A7D9ECY6_PARCT</name>
<accession>A0A7D9ECY6</accession>
<keyword evidence="1" id="KW-0175">Coiled coil</keyword>
<dbReference type="Proteomes" id="UP001152795">
    <property type="component" value="Unassembled WGS sequence"/>
</dbReference>
<evidence type="ECO:0000313" key="3">
    <source>
        <dbReference type="EMBL" id="CAB4004318.1"/>
    </source>
</evidence>